<dbReference type="Proteomes" id="UP001140949">
    <property type="component" value="Unassembled WGS sequence"/>
</dbReference>
<accession>A0AAX6HLL9</accession>
<reference evidence="3" key="1">
    <citation type="journal article" date="2023" name="GigaByte">
        <title>Genome assembly of the bearded iris, Iris pallida Lam.</title>
        <authorList>
            <person name="Bruccoleri R.E."/>
            <person name="Oakeley E.J."/>
            <person name="Faust A.M.E."/>
            <person name="Altorfer M."/>
            <person name="Dessus-Babus S."/>
            <person name="Burckhardt D."/>
            <person name="Oertli M."/>
            <person name="Naumann U."/>
            <person name="Petersen F."/>
            <person name="Wong J."/>
        </authorList>
    </citation>
    <scope>NUCLEOTIDE SEQUENCE</scope>
    <source>
        <strain evidence="3">GSM-AAB239-AS_SAM_17_03QT</strain>
    </source>
</reference>
<evidence type="ECO:0000313" key="3">
    <source>
        <dbReference type="EMBL" id="KAJ6841577.1"/>
    </source>
</evidence>
<reference evidence="3" key="2">
    <citation type="submission" date="2023-04" db="EMBL/GenBank/DDBJ databases">
        <authorList>
            <person name="Bruccoleri R.E."/>
            <person name="Oakeley E.J."/>
            <person name="Faust A.-M."/>
            <person name="Dessus-Babus S."/>
            <person name="Altorfer M."/>
            <person name="Burckhardt D."/>
            <person name="Oertli M."/>
            <person name="Naumann U."/>
            <person name="Petersen F."/>
            <person name="Wong J."/>
        </authorList>
    </citation>
    <scope>NUCLEOTIDE SEQUENCE</scope>
    <source>
        <strain evidence="3">GSM-AAB239-AS_SAM_17_03QT</strain>
        <tissue evidence="3">Leaf</tissue>
    </source>
</reference>
<comment type="caution">
    <text evidence="3">The sequence shown here is derived from an EMBL/GenBank/DDBJ whole genome shotgun (WGS) entry which is preliminary data.</text>
</comment>
<protein>
    <submittedName>
        <fullName evidence="3">Pollen-specific leucine-rich repeat extensin-like protein 3</fullName>
    </submittedName>
</protein>
<evidence type="ECO:0000313" key="4">
    <source>
        <dbReference type="Proteomes" id="UP001140949"/>
    </source>
</evidence>
<sequence length="69" mass="7524">MTRSRALRQNLREGTRMRSTRSCGISAEESGDCPSRPGLHSIDRGGGESGCRPRWCFRQVRGGGDVLCG</sequence>
<name>A0AAX6HLL9_IRIPA</name>
<keyword evidence="4" id="KW-1185">Reference proteome</keyword>
<feature type="region of interest" description="Disordered" evidence="1">
    <location>
        <begin position="1"/>
        <end position="49"/>
    </location>
</feature>
<dbReference type="EMBL" id="JANAVB010008570">
    <property type="protein sequence ID" value="KAJ6841577.1"/>
    <property type="molecule type" value="Genomic_DNA"/>
</dbReference>
<evidence type="ECO:0000256" key="1">
    <source>
        <dbReference type="SAM" id="MobiDB-lite"/>
    </source>
</evidence>
<gene>
    <name evidence="2" type="ORF">M6B38_217370</name>
    <name evidence="3" type="ORF">M6B38_306800</name>
</gene>
<proteinExistence type="predicted"/>
<organism evidence="3 4">
    <name type="scientific">Iris pallida</name>
    <name type="common">Sweet iris</name>
    <dbReference type="NCBI Taxonomy" id="29817"/>
    <lineage>
        <taxon>Eukaryota</taxon>
        <taxon>Viridiplantae</taxon>
        <taxon>Streptophyta</taxon>
        <taxon>Embryophyta</taxon>
        <taxon>Tracheophyta</taxon>
        <taxon>Spermatophyta</taxon>
        <taxon>Magnoliopsida</taxon>
        <taxon>Liliopsida</taxon>
        <taxon>Asparagales</taxon>
        <taxon>Iridaceae</taxon>
        <taxon>Iridoideae</taxon>
        <taxon>Irideae</taxon>
        <taxon>Iris</taxon>
    </lineage>
</organism>
<evidence type="ECO:0000313" key="2">
    <source>
        <dbReference type="EMBL" id="KAJ6797466.1"/>
    </source>
</evidence>
<dbReference type="AlphaFoldDB" id="A0AAX6HLL9"/>
<dbReference type="EMBL" id="JANAVB010040819">
    <property type="protein sequence ID" value="KAJ6797466.1"/>
    <property type="molecule type" value="Genomic_DNA"/>
</dbReference>